<sequence length="308" mass="33299">MSFYTKSVAIFLCLVLSVLAQDVDEWWIPENTGQGSSSSYGKGGDNDPLTFFNGNGNSGDGTFPFYPINLDGFRSNINWGKAARARIAHAALASVAFVFLFPAGAIAVRVLPGRLALFVHVLFQVLAFVIFIVAAGIGLWLSVYASGADFELTRLYHPILGIVIFCLLFVQPLTGFFHHRGYKKSNERTPVSWFHISLGRCLIVMGMINGGLGLMLSANASKGQIIAYSVVAGVMWLLWTITACMGEFRYMTKSQAHQNGIAHQNGTEKGVSPTNGANGTAKDVERQDTNGTAGTTGTKEVEGERKMS</sequence>
<dbReference type="InterPro" id="IPR006593">
    <property type="entry name" value="Cyt_b561/ferric_Rdtase_TM"/>
</dbReference>
<proteinExistence type="predicted"/>
<evidence type="ECO:0000313" key="12">
    <source>
        <dbReference type="Proteomes" id="UP000799302"/>
    </source>
</evidence>
<feature type="compositionally biased region" description="Basic and acidic residues" evidence="7">
    <location>
        <begin position="299"/>
        <end position="308"/>
    </location>
</feature>
<dbReference type="EMBL" id="MU004234">
    <property type="protein sequence ID" value="KAF2670563.1"/>
    <property type="molecule type" value="Genomic_DNA"/>
</dbReference>
<feature type="domain" description="Cytochrome b561" evidence="10">
    <location>
        <begin position="51"/>
        <end position="251"/>
    </location>
</feature>
<feature type="transmembrane region" description="Helical" evidence="8">
    <location>
        <begin position="155"/>
        <end position="177"/>
    </location>
</feature>
<accession>A0A6A6UGK1</accession>
<keyword evidence="4" id="KW-0249">Electron transport</keyword>
<evidence type="ECO:0000256" key="6">
    <source>
        <dbReference type="ARBA" id="ARBA00023136"/>
    </source>
</evidence>
<feature type="chain" id="PRO_5025334211" description="Cytochrome b561 domain-containing protein" evidence="9">
    <location>
        <begin position="21"/>
        <end position="308"/>
    </location>
</feature>
<keyword evidence="6 8" id="KW-0472">Membrane</keyword>
<protein>
    <recommendedName>
        <fullName evidence="10">Cytochrome b561 domain-containing protein</fullName>
    </recommendedName>
</protein>
<feature type="region of interest" description="Disordered" evidence="7">
    <location>
        <begin position="263"/>
        <end position="308"/>
    </location>
</feature>
<dbReference type="GO" id="GO:0016020">
    <property type="term" value="C:membrane"/>
    <property type="evidence" value="ECO:0007669"/>
    <property type="project" value="UniProtKB-SubCell"/>
</dbReference>
<gene>
    <name evidence="11" type="ORF">BT63DRAFT_241331</name>
</gene>
<feature type="compositionally biased region" description="Polar residues" evidence="7">
    <location>
        <begin position="263"/>
        <end position="278"/>
    </location>
</feature>
<evidence type="ECO:0000256" key="7">
    <source>
        <dbReference type="SAM" id="MobiDB-lite"/>
    </source>
</evidence>
<feature type="signal peptide" evidence="9">
    <location>
        <begin position="1"/>
        <end position="20"/>
    </location>
</feature>
<organism evidence="11 12">
    <name type="scientific">Microthyrium microscopicum</name>
    <dbReference type="NCBI Taxonomy" id="703497"/>
    <lineage>
        <taxon>Eukaryota</taxon>
        <taxon>Fungi</taxon>
        <taxon>Dikarya</taxon>
        <taxon>Ascomycota</taxon>
        <taxon>Pezizomycotina</taxon>
        <taxon>Dothideomycetes</taxon>
        <taxon>Dothideomycetes incertae sedis</taxon>
        <taxon>Microthyriales</taxon>
        <taxon>Microthyriaceae</taxon>
        <taxon>Microthyrium</taxon>
    </lineage>
</organism>
<dbReference type="Proteomes" id="UP000799302">
    <property type="component" value="Unassembled WGS sequence"/>
</dbReference>
<comment type="subcellular location">
    <subcellularLocation>
        <location evidence="1">Membrane</location>
    </subcellularLocation>
</comment>
<evidence type="ECO:0000313" key="11">
    <source>
        <dbReference type="EMBL" id="KAF2670563.1"/>
    </source>
</evidence>
<feature type="transmembrane region" description="Helical" evidence="8">
    <location>
        <begin position="198"/>
        <end position="219"/>
    </location>
</feature>
<dbReference type="SMART" id="SM00665">
    <property type="entry name" value="B561"/>
    <property type="match status" value="1"/>
</dbReference>
<feature type="transmembrane region" description="Helical" evidence="8">
    <location>
        <begin position="87"/>
        <end position="108"/>
    </location>
</feature>
<feature type="transmembrane region" description="Helical" evidence="8">
    <location>
        <begin position="225"/>
        <end position="245"/>
    </location>
</feature>
<keyword evidence="12" id="KW-1185">Reference proteome</keyword>
<evidence type="ECO:0000256" key="8">
    <source>
        <dbReference type="SAM" id="Phobius"/>
    </source>
</evidence>
<evidence type="ECO:0000256" key="2">
    <source>
        <dbReference type="ARBA" id="ARBA00022448"/>
    </source>
</evidence>
<feature type="compositionally biased region" description="Polar residues" evidence="7">
    <location>
        <begin position="289"/>
        <end position="298"/>
    </location>
</feature>
<dbReference type="PROSITE" id="PS50939">
    <property type="entry name" value="CYTOCHROME_B561"/>
    <property type="match status" value="1"/>
</dbReference>
<dbReference type="PANTHER" id="PTHR47797">
    <property type="entry name" value="DEHYDROGENASE, PUTATIVE (AFU_ORTHOLOGUE AFUA_8G05805)-RELATED"/>
    <property type="match status" value="1"/>
</dbReference>
<evidence type="ECO:0000256" key="3">
    <source>
        <dbReference type="ARBA" id="ARBA00022692"/>
    </source>
</evidence>
<dbReference type="AlphaFoldDB" id="A0A6A6UGK1"/>
<dbReference type="OrthoDB" id="19261at2759"/>
<dbReference type="Pfam" id="PF03188">
    <property type="entry name" value="Cytochrom_B561"/>
    <property type="match status" value="1"/>
</dbReference>
<name>A0A6A6UGK1_9PEZI</name>
<keyword evidence="9" id="KW-0732">Signal</keyword>
<keyword evidence="2" id="KW-0813">Transport</keyword>
<evidence type="ECO:0000256" key="9">
    <source>
        <dbReference type="SAM" id="SignalP"/>
    </source>
</evidence>
<dbReference type="PANTHER" id="PTHR47797:SF1">
    <property type="entry name" value="CYTOCHROME B561 DOMAIN-CONTAINING PROTEIN-RELATED"/>
    <property type="match status" value="1"/>
</dbReference>
<evidence type="ECO:0000256" key="4">
    <source>
        <dbReference type="ARBA" id="ARBA00022982"/>
    </source>
</evidence>
<dbReference type="CDD" id="cd08760">
    <property type="entry name" value="Cyt_b561_FRRS1_like"/>
    <property type="match status" value="1"/>
</dbReference>
<keyword evidence="5 8" id="KW-1133">Transmembrane helix</keyword>
<reference evidence="11" key="1">
    <citation type="journal article" date="2020" name="Stud. Mycol.">
        <title>101 Dothideomycetes genomes: a test case for predicting lifestyles and emergence of pathogens.</title>
        <authorList>
            <person name="Haridas S."/>
            <person name="Albert R."/>
            <person name="Binder M."/>
            <person name="Bloem J."/>
            <person name="Labutti K."/>
            <person name="Salamov A."/>
            <person name="Andreopoulos B."/>
            <person name="Baker S."/>
            <person name="Barry K."/>
            <person name="Bills G."/>
            <person name="Bluhm B."/>
            <person name="Cannon C."/>
            <person name="Castanera R."/>
            <person name="Culley D."/>
            <person name="Daum C."/>
            <person name="Ezra D."/>
            <person name="Gonzalez J."/>
            <person name="Henrissat B."/>
            <person name="Kuo A."/>
            <person name="Liang C."/>
            <person name="Lipzen A."/>
            <person name="Lutzoni F."/>
            <person name="Magnuson J."/>
            <person name="Mondo S."/>
            <person name="Nolan M."/>
            <person name="Ohm R."/>
            <person name="Pangilinan J."/>
            <person name="Park H.-J."/>
            <person name="Ramirez L."/>
            <person name="Alfaro M."/>
            <person name="Sun H."/>
            <person name="Tritt A."/>
            <person name="Yoshinaga Y."/>
            <person name="Zwiers L.-H."/>
            <person name="Turgeon B."/>
            <person name="Goodwin S."/>
            <person name="Spatafora J."/>
            <person name="Crous P."/>
            <person name="Grigoriev I."/>
        </authorList>
    </citation>
    <scope>NUCLEOTIDE SEQUENCE</scope>
    <source>
        <strain evidence="11">CBS 115976</strain>
    </source>
</reference>
<dbReference type="Gene3D" id="1.20.120.1770">
    <property type="match status" value="1"/>
</dbReference>
<feature type="transmembrane region" description="Helical" evidence="8">
    <location>
        <begin position="115"/>
        <end position="143"/>
    </location>
</feature>
<evidence type="ECO:0000259" key="10">
    <source>
        <dbReference type="PROSITE" id="PS50939"/>
    </source>
</evidence>
<evidence type="ECO:0000256" key="1">
    <source>
        <dbReference type="ARBA" id="ARBA00004370"/>
    </source>
</evidence>
<keyword evidence="3 8" id="KW-0812">Transmembrane</keyword>
<evidence type="ECO:0000256" key="5">
    <source>
        <dbReference type="ARBA" id="ARBA00022989"/>
    </source>
</evidence>